<sequence length="337" mass="37640">MASMDIFNGSAFRATTLTTAINRRPFVPSFLGSLNIFTPKPVRTVTVALEQKNGKLSLIQTSERGAPLEQADSEKRDIRDFRTVRVAKGDTLHAYEIESIRDFGTESELMQVQKEVAARLARLDDDLQLTHENMMLGAIQGIVLDADGSVIRNWYNEFGIAQPAEIDFELDDAATDVRGKCQQVVRSMQRAAKGSWLPGTQAQALAGDDFYDKLISHPHVRDTYLNQQAAAELREGRAFESFRFGGITFNNYRGTDDNTTVAIAPDKAKFYPVGGKDVFEVAQSPGETFDFVNTPGQRTYAMLVPDRDRNAWVKPEVYSYPLYICTTPGMLQRAKAY</sequence>
<dbReference type="STRING" id="1177982.SAMN04489711_106273"/>
<dbReference type="EMBL" id="FONX01000006">
    <property type="protein sequence ID" value="SFE88707.1"/>
    <property type="molecule type" value="Genomic_DNA"/>
</dbReference>
<dbReference type="AlphaFoldDB" id="A0A1I2E7M6"/>
<accession>A0A1I2E7M6</accession>
<gene>
    <name evidence="1" type="ORF">SAMN04489711_106273</name>
</gene>
<name>A0A1I2E7M6_9BURK</name>
<organism evidence="1 2">
    <name type="scientific">Paracidovorax wautersii</name>
    <dbReference type="NCBI Taxonomy" id="1177982"/>
    <lineage>
        <taxon>Bacteria</taxon>
        <taxon>Pseudomonadati</taxon>
        <taxon>Pseudomonadota</taxon>
        <taxon>Betaproteobacteria</taxon>
        <taxon>Burkholderiales</taxon>
        <taxon>Comamonadaceae</taxon>
        <taxon>Paracidovorax</taxon>
    </lineage>
</organism>
<evidence type="ECO:0000313" key="1">
    <source>
        <dbReference type="EMBL" id="SFE88707.1"/>
    </source>
</evidence>
<dbReference type="OrthoDB" id="6388191at2"/>
<dbReference type="InterPro" id="IPR005564">
    <property type="entry name" value="Major_capsid_GpE"/>
</dbReference>
<dbReference type="RefSeq" id="WP_092939633.1">
    <property type="nucleotide sequence ID" value="NZ_FONX01000006.1"/>
</dbReference>
<dbReference type="Proteomes" id="UP000199119">
    <property type="component" value="Unassembled WGS sequence"/>
</dbReference>
<protein>
    <submittedName>
        <fullName evidence="1">Phage major capsid protein E</fullName>
    </submittedName>
</protein>
<proteinExistence type="predicted"/>
<dbReference type="Pfam" id="PF03864">
    <property type="entry name" value="Phage_cap_E"/>
    <property type="match status" value="1"/>
</dbReference>
<evidence type="ECO:0000313" key="2">
    <source>
        <dbReference type="Proteomes" id="UP000199119"/>
    </source>
</evidence>
<reference evidence="2" key="1">
    <citation type="submission" date="2016-10" db="EMBL/GenBank/DDBJ databases">
        <authorList>
            <person name="Varghese N."/>
            <person name="Submissions S."/>
        </authorList>
    </citation>
    <scope>NUCLEOTIDE SEQUENCE [LARGE SCALE GENOMIC DNA]</scope>
    <source>
        <strain evidence="2">DSM 27981</strain>
    </source>
</reference>
<keyword evidence="2" id="KW-1185">Reference proteome</keyword>